<evidence type="ECO:0000256" key="1">
    <source>
        <dbReference type="SAM" id="Phobius"/>
    </source>
</evidence>
<keyword evidence="2" id="KW-1185">Reference proteome</keyword>
<dbReference type="WBParaSite" id="L893_g23359.t2">
    <property type="protein sequence ID" value="L893_g23359.t2"/>
    <property type="gene ID" value="L893_g23359"/>
</dbReference>
<name>A0A1I7Z6U7_9BILA</name>
<organism evidence="2 3">
    <name type="scientific">Steinernema glaseri</name>
    <dbReference type="NCBI Taxonomy" id="37863"/>
    <lineage>
        <taxon>Eukaryota</taxon>
        <taxon>Metazoa</taxon>
        <taxon>Ecdysozoa</taxon>
        <taxon>Nematoda</taxon>
        <taxon>Chromadorea</taxon>
        <taxon>Rhabditida</taxon>
        <taxon>Tylenchina</taxon>
        <taxon>Panagrolaimomorpha</taxon>
        <taxon>Strongyloidoidea</taxon>
        <taxon>Steinernematidae</taxon>
        <taxon>Steinernema</taxon>
    </lineage>
</organism>
<proteinExistence type="predicted"/>
<reference evidence="3" key="1">
    <citation type="submission" date="2016-11" db="UniProtKB">
        <authorList>
            <consortium name="WormBaseParasite"/>
        </authorList>
    </citation>
    <scope>IDENTIFICATION</scope>
</reference>
<dbReference type="AlphaFoldDB" id="A0A1I7Z6U7"/>
<evidence type="ECO:0000313" key="3">
    <source>
        <dbReference type="WBParaSite" id="L893_g23359.t2"/>
    </source>
</evidence>
<sequence>MMPESGLLSAEDELSMTIDKHMRKFRSCSPALYFCGRFFFKHILGIALKCFFLSLICEVFFFVYAIAVPFEALYKPMWLLCVLGAFGLYMFPCTILYFFRASLTPPGSPAKVSRKLG</sequence>
<feature type="transmembrane region" description="Helical" evidence="1">
    <location>
        <begin position="76"/>
        <end position="99"/>
    </location>
</feature>
<evidence type="ECO:0000313" key="2">
    <source>
        <dbReference type="Proteomes" id="UP000095287"/>
    </source>
</evidence>
<keyword evidence="1" id="KW-0472">Membrane</keyword>
<keyword evidence="1" id="KW-0812">Transmembrane</keyword>
<keyword evidence="1" id="KW-1133">Transmembrane helix</keyword>
<accession>A0A1I7Z6U7</accession>
<dbReference type="Proteomes" id="UP000095287">
    <property type="component" value="Unplaced"/>
</dbReference>
<feature type="transmembrane region" description="Helical" evidence="1">
    <location>
        <begin position="46"/>
        <end position="70"/>
    </location>
</feature>
<protein>
    <submittedName>
        <fullName evidence="3">Palmitoyltransferase</fullName>
    </submittedName>
</protein>